<evidence type="ECO:0000313" key="7">
    <source>
        <dbReference type="Proteomes" id="UP000286501"/>
    </source>
</evidence>
<dbReference type="InterPro" id="IPR011050">
    <property type="entry name" value="Pectin_lyase_fold/virulence"/>
</dbReference>
<dbReference type="GO" id="GO:0005975">
    <property type="term" value="P:carbohydrate metabolic process"/>
    <property type="evidence" value="ECO:0007669"/>
    <property type="project" value="InterPro"/>
</dbReference>
<evidence type="ECO:0000256" key="3">
    <source>
        <dbReference type="ARBA" id="ARBA00023295"/>
    </source>
</evidence>
<dbReference type="GO" id="GO:0004650">
    <property type="term" value="F:polygalacturonase activity"/>
    <property type="evidence" value="ECO:0007669"/>
    <property type="project" value="InterPro"/>
</dbReference>
<organism evidence="6 7">
    <name type="scientific">Segatella copri</name>
    <dbReference type="NCBI Taxonomy" id="165179"/>
    <lineage>
        <taxon>Bacteria</taxon>
        <taxon>Pseudomonadati</taxon>
        <taxon>Bacteroidota</taxon>
        <taxon>Bacteroidia</taxon>
        <taxon>Bacteroidales</taxon>
        <taxon>Prevotellaceae</taxon>
        <taxon>Segatella</taxon>
    </lineage>
</organism>
<dbReference type="Pfam" id="PF00295">
    <property type="entry name" value="Glyco_hydro_28"/>
    <property type="match status" value="1"/>
</dbReference>
<dbReference type="Gene3D" id="2.160.20.10">
    <property type="entry name" value="Single-stranded right-handed beta-helix, Pectin lyase-like"/>
    <property type="match status" value="1"/>
</dbReference>
<protein>
    <submittedName>
        <fullName evidence="6">Glycoside hydrolase family 28 protein</fullName>
    </submittedName>
</protein>
<evidence type="ECO:0000256" key="2">
    <source>
        <dbReference type="ARBA" id="ARBA00022801"/>
    </source>
</evidence>
<dbReference type="InterPro" id="IPR012334">
    <property type="entry name" value="Pectin_lyas_fold"/>
</dbReference>
<dbReference type="EMBL" id="QRIN01000026">
    <property type="protein sequence ID" value="RHG65845.1"/>
    <property type="molecule type" value="Genomic_DNA"/>
</dbReference>
<keyword evidence="2 4" id="KW-0378">Hydrolase</keyword>
<reference evidence="6 7" key="1">
    <citation type="submission" date="2018-08" db="EMBL/GenBank/DDBJ databases">
        <title>A genome reference for cultivated species of the human gut microbiota.</title>
        <authorList>
            <person name="Zou Y."/>
            <person name="Xue W."/>
            <person name="Luo G."/>
        </authorList>
    </citation>
    <scope>NUCLEOTIDE SEQUENCE [LARGE SCALE GENOMIC DNA]</scope>
    <source>
        <strain evidence="6 7">AM22-1</strain>
    </source>
</reference>
<feature type="chain" id="PRO_5043187788" evidence="5">
    <location>
        <begin position="20"/>
        <end position="524"/>
    </location>
</feature>
<dbReference type="AlphaFoldDB" id="A0A3R6H525"/>
<feature type="signal peptide" evidence="5">
    <location>
        <begin position="1"/>
        <end position="19"/>
    </location>
</feature>
<proteinExistence type="inferred from homology"/>
<evidence type="ECO:0000256" key="1">
    <source>
        <dbReference type="ARBA" id="ARBA00008834"/>
    </source>
</evidence>
<dbReference type="InterPro" id="IPR051801">
    <property type="entry name" value="GH28_Enzymes"/>
</dbReference>
<dbReference type="SMART" id="SM00710">
    <property type="entry name" value="PbH1"/>
    <property type="match status" value="5"/>
</dbReference>
<dbReference type="InterPro" id="IPR006626">
    <property type="entry name" value="PbH1"/>
</dbReference>
<dbReference type="PROSITE" id="PS00502">
    <property type="entry name" value="POLYGALACTURONASE"/>
    <property type="match status" value="1"/>
</dbReference>
<evidence type="ECO:0000256" key="5">
    <source>
        <dbReference type="SAM" id="SignalP"/>
    </source>
</evidence>
<gene>
    <name evidence="6" type="ORF">DW250_07600</name>
</gene>
<comment type="caution">
    <text evidence="6">The sequence shown here is derived from an EMBL/GenBank/DDBJ whole genome shotgun (WGS) entry which is preliminary data.</text>
</comment>
<dbReference type="Proteomes" id="UP000286501">
    <property type="component" value="Unassembled WGS sequence"/>
</dbReference>
<dbReference type="SUPFAM" id="SSF51126">
    <property type="entry name" value="Pectin lyase-like"/>
    <property type="match status" value="2"/>
</dbReference>
<dbReference type="RefSeq" id="WP_118200836.1">
    <property type="nucleotide sequence ID" value="NZ_QRIE01000022.1"/>
</dbReference>
<sequence length="524" mass="57780">MKKFFSMVCACLLALSAQATDIKKYDALYENLPFQMEKVTRPQFPANEVNLKDFGAIGDGSSLCTTAFAKAIDALTQKGGGKLIVPQGVWFTGPIVLKSNINLHLEKGAVILFSPDDALYPFIETSFEGLDTRRCQSPISGHHLTNVAITGQGCIDGNGEYWRPLKKQKVTAAQWKQITSRGGAFKRADYWFPSEGALKADNSANMNVPKTPASEEEWNEIKRFLRPVMVSLVSCKNVWLNGVIFQNSPAWNIHPLMCENVLIEDVLVRNPSYAQNGDGLDLESCKNALIVNSTFDVGDDGICIKSGKDADGRKRGIPCENVIVNGCTVFKGHGGFVVGSEMSGGVKNIKVSDCQFLGTDVGLRFKSTRGRGGVVENIYIDNMSMFDIQTDVITFDLYYGGKSAVEVLNDGDEAKSQKVQKFKVDETTPCFRNIDINHVICRTARRAAYFNGLPEMPVSNIHIKDMEVNNAEYGIVINRTDGVKLENIKVSAKTHTFDAKNSKNVTVNDKTYKKIDEKGITLDF</sequence>
<keyword evidence="3 4" id="KW-0326">Glycosidase</keyword>
<dbReference type="PANTHER" id="PTHR31339">
    <property type="entry name" value="PECTIN LYASE-RELATED"/>
    <property type="match status" value="1"/>
</dbReference>
<dbReference type="PANTHER" id="PTHR31339:SF9">
    <property type="entry name" value="PLASMIN AND FIBRONECTIN-BINDING PROTEIN A"/>
    <property type="match status" value="1"/>
</dbReference>
<keyword evidence="5" id="KW-0732">Signal</keyword>
<comment type="similarity">
    <text evidence="1 4">Belongs to the glycosyl hydrolase 28 family.</text>
</comment>
<name>A0A3R6H525_9BACT</name>
<evidence type="ECO:0000313" key="6">
    <source>
        <dbReference type="EMBL" id="RHG65845.1"/>
    </source>
</evidence>
<accession>A0A3R6H525</accession>
<evidence type="ECO:0000256" key="4">
    <source>
        <dbReference type="RuleBase" id="RU361169"/>
    </source>
</evidence>
<dbReference type="InterPro" id="IPR000743">
    <property type="entry name" value="Glyco_hydro_28"/>
</dbReference>